<evidence type="ECO:0000259" key="1">
    <source>
        <dbReference type="SMART" id="SM00587"/>
    </source>
</evidence>
<dbReference type="PANTHER" id="PTHR11012:SF13">
    <property type="entry name" value="CHK KINASE-LIKE DOMAIN-CONTAINING PROTEIN-RELATED"/>
    <property type="match status" value="1"/>
</dbReference>
<dbReference type="Pfam" id="PF02958">
    <property type="entry name" value="EcKL"/>
    <property type="match status" value="1"/>
</dbReference>
<evidence type="ECO:0000313" key="2">
    <source>
        <dbReference type="EMBL" id="CAG9808913.1"/>
    </source>
</evidence>
<dbReference type="PANTHER" id="PTHR11012">
    <property type="entry name" value="PROTEIN KINASE-LIKE DOMAIN-CONTAINING"/>
    <property type="match status" value="1"/>
</dbReference>
<protein>
    <recommendedName>
        <fullName evidence="1">CHK kinase-like domain-containing protein</fullName>
    </recommendedName>
</protein>
<dbReference type="SUPFAM" id="SSF56112">
    <property type="entry name" value="Protein kinase-like (PK-like)"/>
    <property type="match status" value="1"/>
</dbReference>
<feature type="domain" description="CHK kinase-like" evidence="1">
    <location>
        <begin position="165"/>
        <end position="359"/>
    </location>
</feature>
<organism evidence="2 3">
    <name type="scientific">Chironomus riparius</name>
    <dbReference type="NCBI Taxonomy" id="315576"/>
    <lineage>
        <taxon>Eukaryota</taxon>
        <taxon>Metazoa</taxon>
        <taxon>Ecdysozoa</taxon>
        <taxon>Arthropoda</taxon>
        <taxon>Hexapoda</taxon>
        <taxon>Insecta</taxon>
        <taxon>Pterygota</taxon>
        <taxon>Neoptera</taxon>
        <taxon>Endopterygota</taxon>
        <taxon>Diptera</taxon>
        <taxon>Nematocera</taxon>
        <taxon>Chironomoidea</taxon>
        <taxon>Chironomidae</taxon>
        <taxon>Chironominae</taxon>
        <taxon>Chironomus</taxon>
    </lineage>
</organism>
<reference evidence="2" key="2">
    <citation type="submission" date="2022-10" db="EMBL/GenBank/DDBJ databases">
        <authorList>
            <consortium name="ENA_rothamsted_submissions"/>
            <consortium name="culmorum"/>
            <person name="King R."/>
        </authorList>
    </citation>
    <scope>NUCLEOTIDE SEQUENCE</scope>
</reference>
<dbReference type="InterPro" id="IPR004119">
    <property type="entry name" value="EcKL"/>
</dbReference>
<reference evidence="2" key="1">
    <citation type="submission" date="2022-01" db="EMBL/GenBank/DDBJ databases">
        <authorList>
            <person name="King R."/>
        </authorList>
    </citation>
    <scope>NUCLEOTIDE SEQUENCE</scope>
</reference>
<evidence type="ECO:0000313" key="3">
    <source>
        <dbReference type="Proteomes" id="UP001153620"/>
    </source>
</evidence>
<keyword evidence="3" id="KW-1185">Reference proteome</keyword>
<dbReference type="AlphaFoldDB" id="A0A9N9S425"/>
<proteinExistence type="predicted"/>
<dbReference type="Proteomes" id="UP001153620">
    <property type="component" value="Chromosome 3"/>
</dbReference>
<sequence length="447" mass="51675">MSKAGATLVDVSGEFINQHILQSDNNKDDDVVDVNQIPEWLNKSLLEDVLHKHFKTKDVRVKFLKVMHCGGKGENFASVMYRVGTYYFHQKSPEKIELISCILKTLPQTDMALDKLGSGNYNVQNKEMIFYQKIIPEFEEILRKIGENGKTFPGVMAVYLDLSLIVLEDLNVRNFVMANRLTGLDMNHVKLSLKCLARMHAASAVLHAKDKNVFKDFDTGFYTRRTDAFHVFFKSGLEVVAKEVESWTDWNESAYYAKKLKALVPNLIENGRKAFDCEDGDFNCLNQGDLWTNNVMFQYNTPNSPSKAVILDFQFFFYGSAALDLHYFLFTSVHDSMRLENMDEMVQFYYYEVKELLSRLNYDMKKFPTLQNFQVQVLKKYFYAFSSCMITFPIHICEDEEADFEALMSTDARSIGFKSRVYANPRFKQVAMKMLPIFDSKGVLDEL</sequence>
<dbReference type="InterPro" id="IPR011009">
    <property type="entry name" value="Kinase-like_dom_sf"/>
</dbReference>
<dbReference type="SMART" id="SM00587">
    <property type="entry name" value="CHK"/>
    <property type="match status" value="1"/>
</dbReference>
<gene>
    <name evidence="2" type="ORF">CHIRRI_LOCUS11747</name>
</gene>
<name>A0A9N9S425_9DIPT</name>
<dbReference type="OrthoDB" id="411145at2759"/>
<dbReference type="Gene3D" id="3.90.1200.10">
    <property type="match status" value="1"/>
</dbReference>
<dbReference type="InterPro" id="IPR015897">
    <property type="entry name" value="CHK_kinase-like"/>
</dbReference>
<dbReference type="EMBL" id="OU895879">
    <property type="protein sequence ID" value="CAG9808913.1"/>
    <property type="molecule type" value="Genomic_DNA"/>
</dbReference>
<accession>A0A9N9S425</accession>